<dbReference type="Gene3D" id="1.10.30.50">
    <property type="match status" value="1"/>
</dbReference>
<feature type="domain" description="ScoMcrA-like DNA sulfur-binding" evidence="2">
    <location>
        <begin position="25"/>
        <end position="163"/>
    </location>
</feature>
<dbReference type="Proteomes" id="UP000002534">
    <property type="component" value="Chromosome"/>
</dbReference>
<evidence type="ECO:0000313" key="3">
    <source>
        <dbReference type="EMBL" id="ABA87555.2"/>
    </source>
</evidence>
<dbReference type="Pfam" id="PF13391">
    <property type="entry name" value="HNH_2"/>
    <property type="match status" value="1"/>
</dbReference>
<protein>
    <submittedName>
        <fullName evidence="3">HNH endonuclease family protein</fullName>
    </submittedName>
</protein>
<proteinExistence type="predicted"/>
<sequence length="322" mass="36488">MPITEKYQKSFTHLNRAPGRVWTPATKKKAPHKPLLLLALLDLFAQGHIQTNFIELTPDLSDLFTLYWSRIVLPGQKSSVAFPFFFLRSEGFWHLVPVPEKEQVLASTKSISTVGQLRDIALGARLDDELFALLQNENNREMLRAALITAHFSEDVHPALIEQGAVNAEAFDYSLRLYEKAHGKIGDKEEKYKPAVRDQGFRRAIVNAYGHRCALCGIRMLTPDGHTVVDAAHIVPWSESHNDDISNGMALCRLCHWTFDEGMLGVRNDYTVITSPLLVRNTNVPGFLLNLADRPIIGPPERDLWPALESLVHHRKRFRLRS</sequence>
<dbReference type="KEGG" id="pca:Pcar_0295"/>
<dbReference type="eggNOG" id="COG3440">
    <property type="taxonomic scope" value="Bacteria"/>
</dbReference>
<reference evidence="4" key="1">
    <citation type="submission" date="2005-10" db="EMBL/GenBank/DDBJ databases">
        <title>Complete sequence of Pelobacter carbinolicus DSM 2380.</title>
        <authorList>
            <person name="Copeland A."/>
            <person name="Lucas S."/>
            <person name="Lapidus A."/>
            <person name="Barry K."/>
            <person name="Detter J.C."/>
            <person name="Glavina T."/>
            <person name="Hammon N."/>
            <person name="Israni S."/>
            <person name="Pitluck S."/>
            <person name="Chertkov O."/>
            <person name="Schmutz J."/>
            <person name="Larimer F."/>
            <person name="Land M."/>
            <person name="Kyrpides N."/>
            <person name="Ivanova N."/>
            <person name="Richardson P."/>
        </authorList>
    </citation>
    <scope>NUCLEOTIDE SEQUENCE [LARGE SCALE GENOMIC DNA]</scope>
    <source>
        <strain evidence="4">DSM 2380 / NBRC 103641 / GraBd1</strain>
    </source>
</reference>
<keyword evidence="3" id="KW-0255">Endonuclease</keyword>
<dbReference type="Pfam" id="PF26340">
    <property type="entry name" value="DNA-SBD_ScoMcrA"/>
    <property type="match status" value="1"/>
</dbReference>
<dbReference type="STRING" id="338963.Pcar_0295"/>
<dbReference type="RefSeq" id="WP_011339968.1">
    <property type="nucleotide sequence ID" value="NC_007498.2"/>
</dbReference>
<accession>Q3A7T9</accession>
<dbReference type="EMBL" id="CP000142">
    <property type="protein sequence ID" value="ABA87555.2"/>
    <property type="molecule type" value="Genomic_DNA"/>
</dbReference>
<feature type="domain" description="HNH nuclease" evidence="1">
    <location>
        <begin position="213"/>
        <end position="266"/>
    </location>
</feature>
<name>Q3A7T9_SYNC1</name>
<dbReference type="PIRSF" id="PIRSF030850">
    <property type="entry name" value="UCP030850"/>
    <property type="match status" value="1"/>
</dbReference>
<evidence type="ECO:0000259" key="1">
    <source>
        <dbReference type="Pfam" id="PF13391"/>
    </source>
</evidence>
<dbReference type="AlphaFoldDB" id="Q3A7T9"/>
<dbReference type="GO" id="GO:0004519">
    <property type="term" value="F:endonuclease activity"/>
    <property type="evidence" value="ECO:0007669"/>
    <property type="project" value="UniProtKB-KW"/>
</dbReference>
<evidence type="ECO:0000259" key="2">
    <source>
        <dbReference type="Pfam" id="PF26340"/>
    </source>
</evidence>
<gene>
    <name evidence="3" type="ordered locus">Pcar_0295</name>
</gene>
<dbReference type="InterPro" id="IPR011396">
    <property type="entry name" value="PT_DNA_restrict"/>
</dbReference>
<keyword evidence="3" id="KW-0540">Nuclease</keyword>
<evidence type="ECO:0000313" key="4">
    <source>
        <dbReference type="Proteomes" id="UP000002534"/>
    </source>
</evidence>
<dbReference type="HOGENOM" id="CLU_075532_0_0_7"/>
<keyword evidence="4" id="KW-1185">Reference proteome</keyword>
<organism evidence="3 4">
    <name type="scientific">Syntrophotalea carbinolica (strain DSM 2380 / NBRC 103641 / GraBd1)</name>
    <name type="common">Pelobacter carbinolicus</name>
    <dbReference type="NCBI Taxonomy" id="338963"/>
    <lineage>
        <taxon>Bacteria</taxon>
        <taxon>Pseudomonadati</taxon>
        <taxon>Thermodesulfobacteriota</taxon>
        <taxon>Desulfuromonadia</taxon>
        <taxon>Desulfuromonadales</taxon>
        <taxon>Syntrophotaleaceae</taxon>
        <taxon>Syntrophotalea</taxon>
    </lineage>
</organism>
<dbReference type="CDD" id="cd00085">
    <property type="entry name" value="HNHc"/>
    <property type="match status" value="1"/>
</dbReference>
<dbReference type="InterPro" id="IPR003615">
    <property type="entry name" value="HNH_nuc"/>
</dbReference>
<keyword evidence="3" id="KW-0378">Hydrolase</keyword>
<dbReference type="InterPro" id="IPR058813">
    <property type="entry name" value="DNA-SBD_ScoMcrA"/>
</dbReference>
<reference evidence="3 4" key="2">
    <citation type="journal article" date="2012" name="BMC Genomics">
        <title>The genome of Pelobacter carbinolicus reveals surprising metabolic capabilities and physiological features.</title>
        <authorList>
            <person name="Aklujkar M."/>
            <person name="Haveman S.A."/>
            <person name="Didonato R.Jr."/>
            <person name="Chertkov O."/>
            <person name="Han C.S."/>
            <person name="Land M.L."/>
            <person name="Brown P."/>
            <person name="Lovley D.R."/>
        </authorList>
    </citation>
    <scope>NUCLEOTIDE SEQUENCE [LARGE SCALE GENOMIC DNA]</scope>
    <source>
        <strain evidence="4">DSM 2380 / NBRC 103641 / GraBd1</strain>
    </source>
</reference>